<dbReference type="AlphaFoldDB" id="A0A917MGQ6"/>
<evidence type="ECO:0000256" key="4">
    <source>
        <dbReference type="RuleBase" id="RU004447"/>
    </source>
</evidence>
<evidence type="ECO:0000313" key="8">
    <source>
        <dbReference type="Proteomes" id="UP000603912"/>
    </source>
</evidence>
<gene>
    <name evidence="7" type="primary">mpp</name>
    <name evidence="7" type="ORF">GCM10007036_09510</name>
</gene>
<dbReference type="InterPro" id="IPR011765">
    <property type="entry name" value="Pept_M16_N"/>
</dbReference>
<dbReference type="EMBL" id="BMES01000001">
    <property type="protein sequence ID" value="GGH12022.1"/>
    <property type="molecule type" value="Genomic_DNA"/>
</dbReference>
<evidence type="ECO:0000259" key="6">
    <source>
        <dbReference type="Pfam" id="PF05193"/>
    </source>
</evidence>
<keyword evidence="3" id="KW-0645">Protease</keyword>
<keyword evidence="8" id="KW-1185">Reference proteome</keyword>
<evidence type="ECO:0000313" key="7">
    <source>
        <dbReference type="EMBL" id="GGH12022.1"/>
    </source>
</evidence>
<keyword evidence="3" id="KW-0482">Metalloprotease</keyword>
<dbReference type="Proteomes" id="UP000603912">
    <property type="component" value="Unassembled WGS sequence"/>
</dbReference>
<proteinExistence type="inferred from homology"/>
<dbReference type="FunFam" id="3.30.830.10:FF:000008">
    <property type="entry name" value="Mitochondrial-processing peptidase subunit beta"/>
    <property type="match status" value="1"/>
</dbReference>
<evidence type="ECO:0000256" key="1">
    <source>
        <dbReference type="ARBA" id="ARBA00001947"/>
    </source>
</evidence>
<dbReference type="SUPFAM" id="SSF63411">
    <property type="entry name" value="LuxS/MPP-like metallohydrolase"/>
    <property type="match status" value="2"/>
</dbReference>
<dbReference type="Gene3D" id="3.30.830.10">
    <property type="entry name" value="Metalloenzyme, LuxS/M16 peptidase-like"/>
    <property type="match status" value="2"/>
</dbReference>
<dbReference type="InterPro" id="IPR050361">
    <property type="entry name" value="MPP/UQCRC_Complex"/>
</dbReference>
<reference evidence="7" key="2">
    <citation type="submission" date="2020-09" db="EMBL/GenBank/DDBJ databases">
        <authorList>
            <person name="Sun Q."/>
            <person name="Zhou Y."/>
        </authorList>
    </citation>
    <scope>NUCLEOTIDE SEQUENCE</scope>
    <source>
        <strain evidence="7">CGMCC 1.12214</strain>
    </source>
</reference>
<name>A0A917MGQ6_9HYPH</name>
<protein>
    <submittedName>
        <fullName evidence="7">Peptidase M16</fullName>
    </submittedName>
</protein>
<dbReference type="Pfam" id="PF05193">
    <property type="entry name" value="Peptidase_M16_C"/>
    <property type="match status" value="1"/>
</dbReference>
<dbReference type="GO" id="GO:0046872">
    <property type="term" value="F:metal ion binding"/>
    <property type="evidence" value="ECO:0007669"/>
    <property type="project" value="InterPro"/>
</dbReference>
<dbReference type="GO" id="GO:0004222">
    <property type="term" value="F:metalloendopeptidase activity"/>
    <property type="evidence" value="ECO:0007669"/>
    <property type="project" value="InterPro"/>
</dbReference>
<feature type="domain" description="Peptidase M16 N-terminal" evidence="5">
    <location>
        <begin position="30"/>
        <end position="177"/>
    </location>
</feature>
<dbReference type="PROSITE" id="PS00143">
    <property type="entry name" value="INSULINASE"/>
    <property type="match status" value="1"/>
</dbReference>
<comment type="similarity">
    <text evidence="2 4">Belongs to the peptidase M16 family.</text>
</comment>
<evidence type="ECO:0000256" key="2">
    <source>
        <dbReference type="ARBA" id="ARBA00007261"/>
    </source>
</evidence>
<keyword evidence="3" id="KW-0378">Hydrolase</keyword>
<sequence length="448" mass="48666">MNAPPRNKDLKFGAPRQEAVRITTLPNGLRVVTETIPQLATASLGVWIGAGARHERDGEQGLAHLLEHMAFKGTRRRSALEIVAEIEAVGGDLNAETSVERTSYYVRLLGEDVPLALDILSDILTEPAFDKGELRREKGVVLQEIGACEDTPDEIVFDMFMETAYGGAPIGRRILGTPKTVRAQTPESMRGFLERQYRGPDMVVAAAGAVDHDAVVDEVSRRFAKFGGEVAPEPVAGIYSGGDQRKIRKLEQAHMVVGFAGASFNHPDHYALHVFSNLLGGGMSSRLFQEIREKRGLCYEIYSFHQPFSDTGTFAVYGGTGEDKLAEFMPVMLDCLREAAERPTEEEVVRAKQQIKVSLLMGLESSARRAEQMARHVLAFGRVMPREEIVAAIEAITLDDVKRVAAATLASAPTVTAVGPVRKLMDTSRIAAHLGSAKPSVGSAKTAS</sequence>
<evidence type="ECO:0000259" key="5">
    <source>
        <dbReference type="Pfam" id="PF00675"/>
    </source>
</evidence>
<dbReference type="InterPro" id="IPR001431">
    <property type="entry name" value="Pept_M16_Zn_BS"/>
</dbReference>
<dbReference type="PANTHER" id="PTHR11851:SF49">
    <property type="entry name" value="MITOCHONDRIAL-PROCESSING PEPTIDASE SUBUNIT ALPHA"/>
    <property type="match status" value="1"/>
</dbReference>
<comment type="caution">
    <text evidence="7">The sequence shown here is derived from an EMBL/GenBank/DDBJ whole genome shotgun (WGS) entry which is preliminary data.</text>
</comment>
<dbReference type="GO" id="GO:0006508">
    <property type="term" value="P:proteolysis"/>
    <property type="evidence" value="ECO:0007669"/>
    <property type="project" value="InterPro"/>
</dbReference>
<dbReference type="InterPro" id="IPR007863">
    <property type="entry name" value="Peptidase_M16_C"/>
</dbReference>
<dbReference type="Pfam" id="PF00675">
    <property type="entry name" value="Peptidase_M16"/>
    <property type="match status" value="1"/>
</dbReference>
<dbReference type="PANTHER" id="PTHR11851">
    <property type="entry name" value="METALLOPROTEASE"/>
    <property type="match status" value="1"/>
</dbReference>
<dbReference type="InterPro" id="IPR011249">
    <property type="entry name" value="Metalloenz_LuxS/M16"/>
</dbReference>
<feature type="domain" description="Peptidase M16 C-terminal" evidence="6">
    <location>
        <begin position="185"/>
        <end position="354"/>
    </location>
</feature>
<accession>A0A917MGQ6</accession>
<reference evidence="7" key="1">
    <citation type="journal article" date="2014" name="Int. J. Syst. Evol. Microbiol.">
        <title>Complete genome sequence of Corynebacterium casei LMG S-19264T (=DSM 44701T), isolated from a smear-ripened cheese.</title>
        <authorList>
            <consortium name="US DOE Joint Genome Institute (JGI-PGF)"/>
            <person name="Walter F."/>
            <person name="Albersmeier A."/>
            <person name="Kalinowski J."/>
            <person name="Ruckert C."/>
        </authorList>
    </citation>
    <scope>NUCLEOTIDE SEQUENCE</scope>
    <source>
        <strain evidence="7">CGMCC 1.12214</strain>
    </source>
</reference>
<dbReference type="RefSeq" id="WP_188516552.1">
    <property type="nucleotide sequence ID" value="NZ_BMES01000001.1"/>
</dbReference>
<evidence type="ECO:0000256" key="3">
    <source>
        <dbReference type="ARBA" id="ARBA00023049"/>
    </source>
</evidence>
<comment type="cofactor">
    <cofactor evidence="1">
        <name>Zn(2+)</name>
        <dbReference type="ChEBI" id="CHEBI:29105"/>
    </cofactor>
</comment>
<organism evidence="7 8">
    <name type="scientific">Alsobacter metallidurans</name>
    <dbReference type="NCBI Taxonomy" id="340221"/>
    <lineage>
        <taxon>Bacteria</taxon>
        <taxon>Pseudomonadati</taxon>
        <taxon>Pseudomonadota</taxon>
        <taxon>Alphaproteobacteria</taxon>
        <taxon>Hyphomicrobiales</taxon>
        <taxon>Alsobacteraceae</taxon>
        <taxon>Alsobacter</taxon>
    </lineage>
</organism>